<reference evidence="1 2" key="1">
    <citation type="submission" date="2018-01" db="EMBL/GenBank/DDBJ databases">
        <title>Metagenomic assembled genomes from two thermal pools in the Uzon Caldera, Kamchatka, Russia.</title>
        <authorList>
            <person name="Wilkins L."/>
            <person name="Ettinger C."/>
        </authorList>
    </citation>
    <scope>NUCLEOTIDE SEQUENCE [LARGE SCALE GENOMIC DNA]</scope>
    <source>
        <strain evidence="1">ZAV-02</strain>
    </source>
</reference>
<organism evidence="1 2">
    <name type="scientific">Chloroflexus aggregans</name>
    <dbReference type="NCBI Taxonomy" id="152260"/>
    <lineage>
        <taxon>Bacteria</taxon>
        <taxon>Bacillati</taxon>
        <taxon>Chloroflexota</taxon>
        <taxon>Chloroflexia</taxon>
        <taxon>Chloroflexales</taxon>
        <taxon>Chloroflexineae</taxon>
        <taxon>Chloroflexaceae</taxon>
        <taxon>Chloroflexus</taxon>
    </lineage>
</organism>
<accession>A0A2J6X961</accession>
<dbReference type="EMBL" id="PNIQ01000302">
    <property type="protein sequence ID" value="PMP83908.1"/>
    <property type="molecule type" value="Genomic_DNA"/>
</dbReference>
<proteinExistence type="predicted"/>
<comment type="caution">
    <text evidence="1">The sequence shown here is derived from an EMBL/GenBank/DDBJ whole genome shotgun (WGS) entry which is preliminary data.</text>
</comment>
<protein>
    <submittedName>
        <fullName evidence="1">Uncharacterized protein</fullName>
    </submittedName>
</protein>
<dbReference type="AlphaFoldDB" id="A0A2J6X961"/>
<gene>
    <name evidence="1" type="ORF">C0184_04590</name>
</gene>
<evidence type="ECO:0000313" key="1">
    <source>
        <dbReference type="EMBL" id="PMP83908.1"/>
    </source>
</evidence>
<sequence>MIAQTVVLVSVIRDAPPVGLYHHLNGNAPPITVLMKPVPTGYDGQMYGMMVARALSKPICVDEDVVTQIAKRTVKCRARCDYAHEEETSASI</sequence>
<evidence type="ECO:0000313" key="2">
    <source>
        <dbReference type="Proteomes" id="UP000243376"/>
    </source>
</evidence>
<dbReference type="Proteomes" id="UP000243376">
    <property type="component" value="Unassembled WGS sequence"/>
</dbReference>
<name>A0A2J6X961_9CHLR</name>